<reference evidence="1" key="1">
    <citation type="submission" date="2014-11" db="EMBL/GenBank/DDBJ databases">
        <authorList>
            <person name="Amaro Gonzalez C."/>
        </authorList>
    </citation>
    <scope>NUCLEOTIDE SEQUENCE</scope>
</reference>
<evidence type="ECO:0000313" key="1">
    <source>
        <dbReference type="EMBL" id="JAH32390.1"/>
    </source>
</evidence>
<name>A0A0E9RV88_ANGAN</name>
<reference evidence="1" key="2">
    <citation type="journal article" date="2015" name="Fish Shellfish Immunol.">
        <title>Early steps in the European eel (Anguilla anguilla)-Vibrio vulnificus interaction in the gills: Role of the RtxA13 toxin.</title>
        <authorList>
            <person name="Callol A."/>
            <person name="Pajuelo D."/>
            <person name="Ebbesson L."/>
            <person name="Teles M."/>
            <person name="MacKenzie S."/>
            <person name="Amaro C."/>
        </authorList>
    </citation>
    <scope>NUCLEOTIDE SEQUENCE</scope>
</reference>
<organism evidence="1">
    <name type="scientific">Anguilla anguilla</name>
    <name type="common">European freshwater eel</name>
    <name type="synonym">Muraena anguilla</name>
    <dbReference type="NCBI Taxonomy" id="7936"/>
    <lineage>
        <taxon>Eukaryota</taxon>
        <taxon>Metazoa</taxon>
        <taxon>Chordata</taxon>
        <taxon>Craniata</taxon>
        <taxon>Vertebrata</taxon>
        <taxon>Euteleostomi</taxon>
        <taxon>Actinopterygii</taxon>
        <taxon>Neopterygii</taxon>
        <taxon>Teleostei</taxon>
        <taxon>Anguilliformes</taxon>
        <taxon>Anguillidae</taxon>
        <taxon>Anguilla</taxon>
    </lineage>
</organism>
<accession>A0A0E9RV88</accession>
<protein>
    <submittedName>
        <fullName evidence="1">Uncharacterized protein</fullName>
    </submittedName>
</protein>
<dbReference type="AlphaFoldDB" id="A0A0E9RV88"/>
<sequence>MFLFVLPCYFINTTFACCNLQE</sequence>
<dbReference type="EMBL" id="GBXM01076187">
    <property type="protein sequence ID" value="JAH32390.1"/>
    <property type="molecule type" value="Transcribed_RNA"/>
</dbReference>
<proteinExistence type="predicted"/>